<keyword evidence="2" id="KW-0863">Zinc-finger</keyword>
<dbReference type="GO" id="GO:0008270">
    <property type="term" value="F:zinc ion binding"/>
    <property type="evidence" value="ECO:0007669"/>
    <property type="project" value="UniProtKB-KW"/>
</dbReference>
<evidence type="ECO:0000256" key="3">
    <source>
        <dbReference type="ARBA" id="ARBA00022833"/>
    </source>
</evidence>
<protein>
    <recommendedName>
        <fullName evidence="7">MULE transposase domain-containing protein</fullName>
    </recommendedName>
</protein>
<evidence type="ECO:0000259" key="4">
    <source>
        <dbReference type="Pfam" id="PF04500"/>
    </source>
</evidence>
<evidence type="ECO:0000256" key="1">
    <source>
        <dbReference type="ARBA" id="ARBA00022723"/>
    </source>
</evidence>
<organism evidence="6">
    <name type="scientific">Pectinophora gossypiella</name>
    <name type="common">Cotton pink bollworm</name>
    <name type="synonym">Depressaria gossypiella</name>
    <dbReference type="NCBI Taxonomy" id="13191"/>
    <lineage>
        <taxon>Eukaryota</taxon>
        <taxon>Metazoa</taxon>
        <taxon>Ecdysozoa</taxon>
        <taxon>Arthropoda</taxon>
        <taxon>Hexapoda</taxon>
        <taxon>Insecta</taxon>
        <taxon>Pterygota</taxon>
        <taxon>Neoptera</taxon>
        <taxon>Endopterygota</taxon>
        <taxon>Lepidoptera</taxon>
        <taxon>Glossata</taxon>
        <taxon>Ditrysia</taxon>
        <taxon>Gelechioidea</taxon>
        <taxon>Gelechiidae</taxon>
        <taxon>Apatetrinae</taxon>
        <taxon>Pectinophora</taxon>
    </lineage>
</organism>
<dbReference type="InterPro" id="IPR018289">
    <property type="entry name" value="MULE_transposase_dom"/>
</dbReference>
<keyword evidence="1" id="KW-0479">Metal-binding</keyword>
<dbReference type="Pfam" id="PF04500">
    <property type="entry name" value="FLYWCH"/>
    <property type="match status" value="1"/>
</dbReference>
<reference evidence="6" key="1">
    <citation type="submission" date="2015-09" db="EMBL/GenBank/DDBJ databases">
        <title>De novo assembly of Pectinophora gossypiella (Pink Bollworm) gut transcriptome.</title>
        <authorList>
            <person name="Tassone E.E."/>
        </authorList>
    </citation>
    <scope>NUCLEOTIDE SEQUENCE</scope>
</reference>
<accession>A0A1E1W370</accession>
<dbReference type="Pfam" id="PF10551">
    <property type="entry name" value="MULE"/>
    <property type="match status" value="1"/>
</dbReference>
<keyword evidence="3" id="KW-0862">Zinc</keyword>
<dbReference type="InterPro" id="IPR007588">
    <property type="entry name" value="Znf_FLYWCH"/>
</dbReference>
<proteinExistence type="predicted"/>
<feature type="non-terminal residue" evidence="6">
    <location>
        <position position="315"/>
    </location>
</feature>
<dbReference type="PANTHER" id="PTHR47160">
    <property type="entry name" value="PUTATIVE-RELATED"/>
    <property type="match status" value="1"/>
</dbReference>
<evidence type="ECO:0000313" key="6">
    <source>
        <dbReference type="EMBL" id="JAT81420.1"/>
    </source>
</evidence>
<dbReference type="PANTHER" id="PTHR47160:SF10">
    <property type="entry name" value="MULE TRANSPOSASE DOMAIN-CONTAINING PROTEIN"/>
    <property type="match status" value="1"/>
</dbReference>
<name>A0A1E1W370_PECGO</name>
<dbReference type="EMBL" id="GDQN01009634">
    <property type="protein sequence ID" value="JAT81420.1"/>
    <property type="molecule type" value="Transcribed_RNA"/>
</dbReference>
<dbReference type="OrthoDB" id="10029846at2759"/>
<evidence type="ECO:0000256" key="2">
    <source>
        <dbReference type="ARBA" id="ARBA00022771"/>
    </source>
</evidence>
<feature type="domain" description="MULE transposase" evidence="5">
    <location>
        <begin position="188"/>
        <end position="280"/>
    </location>
</feature>
<sequence>MKFVNNQKGFPSLLHNGYRYNKNTRKNFNDTTIWRCVKRQICSATVTLDNMNNIVRSSDHLCQSDPKFNKIFQLRADCKRKVCEDLSSTVQTIVENTFEPIKEAEDALEYIHYIPSVKEIQDSLYRAGKKYLDCNSLKFIKFEHVTVPEVLGKNLLVCEDGDSRKILIFCSNIAKNFIQNSKFDYFGDGTFKCVPSPFYQLYTIHVDLGSTHKSTNVVPVIYGLLPDKSEDTYTRFFKLLNEKLKVHFKSFKCDYEIAAINAVRRVFSDCQISGCYYHFSRAIWKKAKQIKLTKISEGRKILRLISQLPLLPANR</sequence>
<feature type="domain" description="FLYWCH-type" evidence="4">
    <location>
        <begin position="3"/>
        <end position="58"/>
    </location>
</feature>
<dbReference type="AlphaFoldDB" id="A0A1E1W370"/>
<dbReference type="Gene3D" id="2.20.25.240">
    <property type="match status" value="1"/>
</dbReference>
<evidence type="ECO:0008006" key="7">
    <source>
        <dbReference type="Google" id="ProtNLM"/>
    </source>
</evidence>
<gene>
    <name evidence="6" type="ORF">g.15824</name>
</gene>
<evidence type="ECO:0000259" key="5">
    <source>
        <dbReference type="Pfam" id="PF10551"/>
    </source>
</evidence>